<evidence type="ECO:0000313" key="4">
    <source>
        <dbReference type="Proteomes" id="UP001501358"/>
    </source>
</evidence>
<dbReference type="RefSeq" id="WP_344384462.1">
    <property type="nucleotide sequence ID" value="NZ_BAAATA010000025.1"/>
</dbReference>
<accession>A0ABN3MA69</accession>
<protein>
    <recommendedName>
        <fullName evidence="2">Barstar (barnase inhibitor) domain-containing protein</fullName>
    </recommendedName>
</protein>
<comment type="similarity">
    <text evidence="1">Belongs to the barstar family.</text>
</comment>
<evidence type="ECO:0000256" key="1">
    <source>
        <dbReference type="ARBA" id="ARBA00006845"/>
    </source>
</evidence>
<dbReference type="InterPro" id="IPR000468">
    <property type="entry name" value="Barstar"/>
</dbReference>
<dbReference type="Pfam" id="PF01337">
    <property type="entry name" value="Barstar"/>
    <property type="match status" value="1"/>
</dbReference>
<name>A0ABN3MA69_9ACTN</name>
<dbReference type="Proteomes" id="UP001501358">
    <property type="component" value="Unassembled WGS sequence"/>
</dbReference>
<gene>
    <name evidence="3" type="ORF">GCM10010406_38830</name>
</gene>
<keyword evidence="4" id="KW-1185">Reference proteome</keyword>
<dbReference type="SUPFAM" id="SSF52038">
    <property type="entry name" value="Barstar-related"/>
    <property type="match status" value="1"/>
</dbReference>
<organism evidence="3 4">
    <name type="scientific">Streptomyces thermolineatus</name>
    <dbReference type="NCBI Taxonomy" id="44033"/>
    <lineage>
        <taxon>Bacteria</taxon>
        <taxon>Bacillati</taxon>
        <taxon>Actinomycetota</taxon>
        <taxon>Actinomycetes</taxon>
        <taxon>Kitasatosporales</taxon>
        <taxon>Streptomycetaceae</taxon>
        <taxon>Streptomyces</taxon>
    </lineage>
</organism>
<dbReference type="Gene3D" id="3.30.370.10">
    <property type="entry name" value="Barstar-like"/>
    <property type="match status" value="1"/>
</dbReference>
<evidence type="ECO:0000313" key="3">
    <source>
        <dbReference type="EMBL" id="GAA2498531.1"/>
    </source>
</evidence>
<reference evidence="3 4" key="1">
    <citation type="journal article" date="2019" name="Int. J. Syst. Evol. Microbiol.">
        <title>The Global Catalogue of Microorganisms (GCM) 10K type strain sequencing project: providing services to taxonomists for standard genome sequencing and annotation.</title>
        <authorList>
            <consortium name="The Broad Institute Genomics Platform"/>
            <consortium name="The Broad Institute Genome Sequencing Center for Infectious Disease"/>
            <person name="Wu L."/>
            <person name="Ma J."/>
        </authorList>
    </citation>
    <scope>NUCLEOTIDE SEQUENCE [LARGE SCALE GENOMIC DNA]</scope>
    <source>
        <strain evidence="3 4">JCM 6307</strain>
    </source>
</reference>
<feature type="domain" description="Barstar (barnase inhibitor)" evidence="2">
    <location>
        <begin position="320"/>
        <end position="385"/>
    </location>
</feature>
<sequence>MLIEESGWTPIEETVWTWERPLPLKYVPATEEWDGEPFVWARCADADGVFVDPASRRERLTLVGCAPAGQLLTAVERARHLPVGPDGHAGPVGIGDIGLVVEFPVPGADPEAASHHALRAHHWELCAAVLLGCRPSDLDASLVDVVVEAEVHHDGPTRQSTDPADASWLLLGPVAGGHLGECRRVEGLYADRPAPPMRLIGCEPGELLLRRLVRPRGDGDRVRLLAVDRSGRVMRDLGNIPLEITASRPSVLGGALVDLWLREGPTVRPVPAARPVWDVWFEGPPTEPGSWVPFPPEGRAEWVAFAAARQGAGRPPAGPVRHLDGRHITDVPALECALGEAVEGPGGHYLQCWDALYGCSCGGERPREPFTLVWHDAEVARRALAPASMDPAGGTPYMDDVLRLLAQVGITVELR</sequence>
<proteinExistence type="inferred from homology"/>
<evidence type="ECO:0000259" key="2">
    <source>
        <dbReference type="Pfam" id="PF01337"/>
    </source>
</evidence>
<comment type="caution">
    <text evidence="3">The sequence shown here is derived from an EMBL/GenBank/DDBJ whole genome shotgun (WGS) entry which is preliminary data.</text>
</comment>
<dbReference type="EMBL" id="BAAATA010000025">
    <property type="protein sequence ID" value="GAA2498531.1"/>
    <property type="molecule type" value="Genomic_DNA"/>
</dbReference>
<dbReference type="InterPro" id="IPR035905">
    <property type="entry name" value="Barstar-like_sf"/>
</dbReference>